<organism evidence="4 5">
    <name type="scientific">Crotalus adamanteus</name>
    <name type="common">Eastern diamondback rattlesnake</name>
    <dbReference type="NCBI Taxonomy" id="8729"/>
    <lineage>
        <taxon>Eukaryota</taxon>
        <taxon>Metazoa</taxon>
        <taxon>Chordata</taxon>
        <taxon>Craniata</taxon>
        <taxon>Vertebrata</taxon>
        <taxon>Euteleostomi</taxon>
        <taxon>Lepidosauria</taxon>
        <taxon>Squamata</taxon>
        <taxon>Bifurcata</taxon>
        <taxon>Unidentata</taxon>
        <taxon>Episquamata</taxon>
        <taxon>Toxicofera</taxon>
        <taxon>Serpentes</taxon>
        <taxon>Colubroidea</taxon>
        <taxon>Viperidae</taxon>
        <taxon>Crotalinae</taxon>
        <taxon>Crotalus</taxon>
    </lineage>
</organism>
<dbReference type="GO" id="GO:0008270">
    <property type="term" value="F:zinc ion binding"/>
    <property type="evidence" value="ECO:0007669"/>
    <property type="project" value="UniProtKB-KW"/>
</dbReference>
<feature type="region of interest" description="Disordered" evidence="2">
    <location>
        <begin position="89"/>
        <end position="131"/>
    </location>
</feature>
<dbReference type="SMART" id="SM00343">
    <property type="entry name" value="ZnF_C2HC"/>
    <property type="match status" value="1"/>
</dbReference>
<dbReference type="SUPFAM" id="SSF57756">
    <property type="entry name" value="Retrovirus zinc finger-like domains"/>
    <property type="match status" value="1"/>
</dbReference>
<dbReference type="Gene3D" id="4.10.60.10">
    <property type="entry name" value="Zinc finger, CCHC-type"/>
    <property type="match status" value="1"/>
</dbReference>
<keyword evidence="5" id="KW-1185">Reference proteome</keyword>
<dbReference type="EMBL" id="JAOTOJ010000009">
    <property type="protein sequence ID" value="KAK9395500.1"/>
    <property type="molecule type" value="Genomic_DNA"/>
</dbReference>
<comment type="caution">
    <text evidence="4">The sequence shown here is derived from an EMBL/GenBank/DDBJ whole genome shotgun (WGS) entry which is preliminary data.</text>
</comment>
<feature type="domain" description="CCHC-type" evidence="3">
    <location>
        <begin position="78"/>
        <end position="92"/>
    </location>
</feature>
<dbReference type="InterPro" id="IPR001878">
    <property type="entry name" value="Znf_CCHC"/>
</dbReference>
<keyword evidence="1" id="KW-0863">Zinc-finger</keyword>
<evidence type="ECO:0000313" key="5">
    <source>
        <dbReference type="Proteomes" id="UP001474421"/>
    </source>
</evidence>
<dbReference type="AlphaFoldDB" id="A0AAW1B120"/>
<feature type="region of interest" description="Disordered" evidence="2">
    <location>
        <begin position="38"/>
        <end position="68"/>
    </location>
</feature>
<dbReference type="Proteomes" id="UP001474421">
    <property type="component" value="Unassembled WGS sequence"/>
</dbReference>
<keyword evidence="1" id="KW-0479">Metal-binding</keyword>
<accession>A0AAW1B120</accession>
<evidence type="ECO:0000256" key="1">
    <source>
        <dbReference type="PROSITE-ProRule" id="PRU00047"/>
    </source>
</evidence>
<sequence>MLPVVGPSPPCSCLSFAKHFLRFRWSDWYANIEIQRNRDASQARAPVGKPRESGQRLPSTPVGYPRATGPASSAAFHCFRCNQPGHRAAECPAPAPRVAGTPRASAQTPRKGPDTSKAAAHPKTPSTPLAVPGREAMATAQYRPVDEESDDDPVDDPMGCGQVGVATKWVWPPKPKLFHRETKVCLTSCRSRAHTVSSAVPPAYFAGLPFANQALQVLQLFFVLPSPLWSKLWPVVKQRYL</sequence>
<evidence type="ECO:0000256" key="2">
    <source>
        <dbReference type="SAM" id="MobiDB-lite"/>
    </source>
</evidence>
<dbReference type="PROSITE" id="PS50158">
    <property type="entry name" value="ZF_CCHC"/>
    <property type="match status" value="1"/>
</dbReference>
<reference evidence="4 5" key="1">
    <citation type="journal article" date="2024" name="Proc. Natl. Acad. Sci. U.S.A.">
        <title>The genetic regulatory architecture and epigenomic basis for age-related changes in rattlesnake venom.</title>
        <authorList>
            <person name="Hogan M.P."/>
            <person name="Holding M.L."/>
            <person name="Nystrom G.S."/>
            <person name="Colston T.J."/>
            <person name="Bartlett D.A."/>
            <person name="Mason A.J."/>
            <person name="Ellsworth S.A."/>
            <person name="Rautsaw R.M."/>
            <person name="Lawrence K.C."/>
            <person name="Strickland J.L."/>
            <person name="He B."/>
            <person name="Fraser P."/>
            <person name="Margres M.J."/>
            <person name="Gilbert D.M."/>
            <person name="Gibbs H.L."/>
            <person name="Parkinson C.L."/>
            <person name="Rokyta D.R."/>
        </authorList>
    </citation>
    <scope>NUCLEOTIDE SEQUENCE [LARGE SCALE GENOMIC DNA]</scope>
    <source>
        <strain evidence="4">DRR0105</strain>
    </source>
</reference>
<gene>
    <name evidence="4" type="ORF">NXF25_018861</name>
</gene>
<dbReference type="GO" id="GO:0003676">
    <property type="term" value="F:nucleic acid binding"/>
    <property type="evidence" value="ECO:0007669"/>
    <property type="project" value="InterPro"/>
</dbReference>
<evidence type="ECO:0000259" key="3">
    <source>
        <dbReference type="PROSITE" id="PS50158"/>
    </source>
</evidence>
<dbReference type="InterPro" id="IPR036875">
    <property type="entry name" value="Znf_CCHC_sf"/>
</dbReference>
<name>A0AAW1B120_CROAD</name>
<keyword evidence="1" id="KW-0862">Zinc</keyword>
<proteinExistence type="predicted"/>
<dbReference type="Pfam" id="PF00098">
    <property type="entry name" value="zf-CCHC"/>
    <property type="match status" value="1"/>
</dbReference>
<evidence type="ECO:0000313" key="4">
    <source>
        <dbReference type="EMBL" id="KAK9395500.1"/>
    </source>
</evidence>
<protein>
    <recommendedName>
        <fullName evidence="3">CCHC-type domain-containing protein</fullName>
    </recommendedName>
</protein>